<protein>
    <submittedName>
        <fullName evidence="1">Uncharacterized protein</fullName>
    </submittedName>
</protein>
<evidence type="ECO:0000313" key="1">
    <source>
        <dbReference type="EMBL" id="CAH2095717.1"/>
    </source>
</evidence>
<evidence type="ECO:0000313" key="2">
    <source>
        <dbReference type="Proteomes" id="UP001153954"/>
    </source>
</evidence>
<keyword evidence="2" id="KW-1185">Reference proteome</keyword>
<accession>A0AAU9UC98</accession>
<dbReference type="EMBL" id="CAKOGL010000015">
    <property type="protein sequence ID" value="CAH2095717.1"/>
    <property type="molecule type" value="Genomic_DNA"/>
</dbReference>
<dbReference type="PANTHER" id="PTHR45913">
    <property type="entry name" value="EPM2A-INTERACTING PROTEIN 1"/>
    <property type="match status" value="1"/>
</dbReference>
<reference evidence="1" key="1">
    <citation type="submission" date="2022-03" db="EMBL/GenBank/DDBJ databases">
        <authorList>
            <person name="Tunstrom K."/>
        </authorList>
    </citation>
    <scope>NUCLEOTIDE SEQUENCE</scope>
</reference>
<proteinExistence type="predicted"/>
<gene>
    <name evidence="1" type="ORF">EEDITHA_LOCUS11139</name>
</gene>
<comment type="caution">
    <text evidence="1">The sequence shown here is derived from an EMBL/GenBank/DDBJ whole genome shotgun (WGS) entry which is preliminary data.</text>
</comment>
<dbReference type="PANTHER" id="PTHR45913:SF19">
    <property type="entry name" value="LOW QUALITY PROTEIN: ZINC FINGER BED DOMAIN-CONTAINING PROTEIN 5-LIKE"/>
    <property type="match status" value="1"/>
</dbReference>
<sequence length="107" mass="12472">MCRHLETVHPEFKDKNIDFLYVKKEQLLKSQKIMMHTTNQNEKATEASNLVSYRIAQADEAHTIAENLIKPCLLDITKCMLDDKSEKHLSFYSPAEFKIWQVTSNTN</sequence>
<dbReference type="Proteomes" id="UP001153954">
    <property type="component" value="Unassembled WGS sequence"/>
</dbReference>
<name>A0AAU9UC98_EUPED</name>
<organism evidence="1 2">
    <name type="scientific">Euphydryas editha</name>
    <name type="common">Edith's checkerspot</name>
    <dbReference type="NCBI Taxonomy" id="104508"/>
    <lineage>
        <taxon>Eukaryota</taxon>
        <taxon>Metazoa</taxon>
        <taxon>Ecdysozoa</taxon>
        <taxon>Arthropoda</taxon>
        <taxon>Hexapoda</taxon>
        <taxon>Insecta</taxon>
        <taxon>Pterygota</taxon>
        <taxon>Neoptera</taxon>
        <taxon>Endopterygota</taxon>
        <taxon>Lepidoptera</taxon>
        <taxon>Glossata</taxon>
        <taxon>Ditrysia</taxon>
        <taxon>Papilionoidea</taxon>
        <taxon>Nymphalidae</taxon>
        <taxon>Nymphalinae</taxon>
        <taxon>Euphydryas</taxon>
    </lineage>
</organism>
<dbReference type="AlphaFoldDB" id="A0AAU9UC98"/>